<organism evidence="2 3">
    <name type="scientific">Euzebya pacifica</name>
    <dbReference type="NCBI Taxonomy" id="1608957"/>
    <lineage>
        <taxon>Bacteria</taxon>
        <taxon>Bacillati</taxon>
        <taxon>Actinomycetota</taxon>
        <taxon>Nitriliruptoria</taxon>
        <taxon>Euzebyales</taxon>
    </lineage>
</organism>
<dbReference type="KEGG" id="euz:DVS28_b0583"/>
<accession>A0A346Y776</accession>
<geneLocation type="plasmid" evidence="3">
    <name>pedy32-46i</name>
</geneLocation>
<evidence type="ECO:0000256" key="1">
    <source>
        <dbReference type="SAM" id="MobiDB-lite"/>
    </source>
</evidence>
<name>A0A346Y776_9ACTN</name>
<keyword evidence="3" id="KW-1185">Reference proteome</keyword>
<keyword evidence="2" id="KW-0614">Plasmid</keyword>
<protein>
    <submittedName>
        <fullName evidence="2">Uncharacterized protein</fullName>
    </submittedName>
</protein>
<dbReference type="Proteomes" id="UP000264006">
    <property type="component" value="Plasmid pEDY32-46I"/>
</dbReference>
<proteinExistence type="predicted"/>
<dbReference type="EMBL" id="CP031166">
    <property type="protein sequence ID" value="AXV10323.1"/>
    <property type="molecule type" value="Genomic_DNA"/>
</dbReference>
<evidence type="ECO:0000313" key="2">
    <source>
        <dbReference type="EMBL" id="AXV10323.1"/>
    </source>
</evidence>
<sequence>MVSPSRSSKLGPAFRTSQAPRAPSQPPLGLTATPAVG</sequence>
<gene>
    <name evidence="2" type="ORF">DVS28_b0583</name>
</gene>
<reference evidence="2 3" key="1">
    <citation type="submission" date="2018-09" db="EMBL/GenBank/DDBJ databases">
        <title>Complete genome sequence of Euzebya sp. DY32-46 isolated from seawater of Pacific Ocean.</title>
        <authorList>
            <person name="Xu L."/>
            <person name="Wu Y.-H."/>
            <person name="Xu X.-W."/>
        </authorList>
    </citation>
    <scope>NUCLEOTIDE SEQUENCE [LARGE SCALE GENOMIC DNA]</scope>
    <source>
        <strain evidence="2 3">DY32-46</strain>
        <plasmid evidence="3">pedy32-46i</plasmid>
    </source>
</reference>
<dbReference type="AlphaFoldDB" id="A0A346Y776"/>
<evidence type="ECO:0000313" key="3">
    <source>
        <dbReference type="Proteomes" id="UP000264006"/>
    </source>
</evidence>
<feature type="region of interest" description="Disordered" evidence="1">
    <location>
        <begin position="1"/>
        <end position="37"/>
    </location>
</feature>